<evidence type="ECO:0000313" key="3">
    <source>
        <dbReference type="Proteomes" id="UP000051841"/>
    </source>
</evidence>
<evidence type="ECO:0000313" key="2">
    <source>
        <dbReference type="EMBL" id="KRN47339.1"/>
    </source>
</evidence>
<proteinExistence type="predicted"/>
<organism evidence="2 3">
    <name type="scientific">Kandleria vitulina DSM 20405</name>
    <dbReference type="NCBI Taxonomy" id="1410657"/>
    <lineage>
        <taxon>Bacteria</taxon>
        <taxon>Bacillati</taxon>
        <taxon>Bacillota</taxon>
        <taxon>Erysipelotrichia</taxon>
        <taxon>Erysipelotrichales</taxon>
        <taxon>Coprobacillaceae</taxon>
        <taxon>Kandleria</taxon>
    </lineage>
</organism>
<keyword evidence="1" id="KW-0472">Membrane</keyword>
<dbReference type="PATRIC" id="fig|1410657.5.peg.1745"/>
<feature type="transmembrane region" description="Helical" evidence="1">
    <location>
        <begin position="106"/>
        <end position="130"/>
    </location>
</feature>
<feature type="transmembrane region" description="Helical" evidence="1">
    <location>
        <begin position="217"/>
        <end position="240"/>
    </location>
</feature>
<keyword evidence="1" id="KW-0812">Transmembrane</keyword>
<feature type="transmembrane region" description="Helical" evidence="1">
    <location>
        <begin position="150"/>
        <end position="170"/>
    </location>
</feature>
<dbReference type="AlphaFoldDB" id="A0A0R2H4L0"/>
<dbReference type="RefSeq" id="WP_031589835.1">
    <property type="nucleotide sequence ID" value="NZ_JNKN01000052.1"/>
</dbReference>
<feature type="transmembrane region" description="Helical" evidence="1">
    <location>
        <begin position="177"/>
        <end position="197"/>
    </location>
</feature>
<evidence type="ECO:0000256" key="1">
    <source>
        <dbReference type="SAM" id="Phobius"/>
    </source>
</evidence>
<gene>
    <name evidence="2" type="ORF">IV49_GL001693</name>
</gene>
<comment type="caution">
    <text evidence="2">The sequence shown here is derived from an EMBL/GenBank/DDBJ whole genome shotgun (WGS) entry which is preliminary data.</text>
</comment>
<dbReference type="Proteomes" id="UP000051841">
    <property type="component" value="Unassembled WGS sequence"/>
</dbReference>
<feature type="transmembrane region" description="Helical" evidence="1">
    <location>
        <begin position="17"/>
        <end position="39"/>
    </location>
</feature>
<feature type="transmembrane region" description="Helical" evidence="1">
    <location>
        <begin position="51"/>
        <end position="74"/>
    </location>
</feature>
<protein>
    <submittedName>
        <fullName evidence="2">Uncharacterized protein</fullName>
    </submittedName>
</protein>
<keyword evidence="3" id="KW-1185">Reference proteome</keyword>
<dbReference type="EMBL" id="JQBL01000051">
    <property type="protein sequence ID" value="KRN47339.1"/>
    <property type="molecule type" value="Genomic_DNA"/>
</dbReference>
<name>A0A0R2H4L0_9FIRM</name>
<sequence length="250" mass="28470">MGDLIKLELYKMHKKKYFIIVILFNSVSLLYGLGIKFNWSWVLFNGKFDVIQYVGAIWQLLFLIGLPLIFFMYVGSSLLGGEKEEGQILLEITRVADRKKLVKAKLLATISLIVFYYIINIVLSTFSYFFLVRYTKYATLQLVILNEENINLFITSLFGCVYIVIIVIISMYLSIKYGAIISTIGGVALYAITLLLARMDTIRVLIPGYFALATDAHIDIGGILQQLIWSGLIILIFLYLMGRKINSLDL</sequence>
<keyword evidence="1" id="KW-1133">Transmembrane helix</keyword>
<accession>A0A0R2H4L0</accession>
<reference evidence="2 3" key="1">
    <citation type="journal article" date="2015" name="Genome Announc.">
        <title>Expanding the biotechnology potential of lactobacilli through comparative genomics of 213 strains and associated genera.</title>
        <authorList>
            <person name="Sun Z."/>
            <person name="Harris H.M."/>
            <person name="McCann A."/>
            <person name="Guo C."/>
            <person name="Argimon S."/>
            <person name="Zhang W."/>
            <person name="Yang X."/>
            <person name="Jeffery I.B."/>
            <person name="Cooney J.C."/>
            <person name="Kagawa T.F."/>
            <person name="Liu W."/>
            <person name="Song Y."/>
            <person name="Salvetti E."/>
            <person name="Wrobel A."/>
            <person name="Rasinkangas P."/>
            <person name="Parkhill J."/>
            <person name="Rea M.C."/>
            <person name="O'Sullivan O."/>
            <person name="Ritari J."/>
            <person name="Douillard F.P."/>
            <person name="Paul Ross R."/>
            <person name="Yang R."/>
            <person name="Briner A.E."/>
            <person name="Felis G.E."/>
            <person name="de Vos W.M."/>
            <person name="Barrangou R."/>
            <person name="Klaenhammer T.R."/>
            <person name="Caufield P.W."/>
            <person name="Cui Y."/>
            <person name="Zhang H."/>
            <person name="O'Toole P.W."/>
        </authorList>
    </citation>
    <scope>NUCLEOTIDE SEQUENCE [LARGE SCALE GENOMIC DNA]</scope>
    <source>
        <strain evidence="2 3">DSM 20405</strain>
    </source>
</reference>